<dbReference type="OrthoDB" id="345453at2759"/>
<feature type="region of interest" description="Disordered" evidence="1">
    <location>
        <begin position="889"/>
        <end position="915"/>
    </location>
</feature>
<name>A0A0J9WAY9_PLAVI</name>
<feature type="compositionally biased region" description="Gly residues" evidence="1">
    <location>
        <begin position="632"/>
        <end position="645"/>
    </location>
</feature>
<feature type="compositionally biased region" description="Gly residues" evidence="1">
    <location>
        <begin position="261"/>
        <end position="334"/>
    </location>
</feature>
<feature type="compositionally biased region" description="Polar residues" evidence="1">
    <location>
        <begin position="132"/>
        <end position="147"/>
    </location>
</feature>
<feature type="region of interest" description="Disordered" evidence="1">
    <location>
        <begin position="1680"/>
        <end position="1712"/>
    </location>
</feature>
<feature type="region of interest" description="Disordered" evidence="1">
    <location>
        <begin position="632"/>
        <end position="699"/>
    </location>
</feature>
<feature type="compositionally biased region" description="Basic and acidic residues" evidence="1">
    <location>
        <begin position="148"/>
        <end position="181"/>
    </location>
</feature>
<feature type="region of interest" description="Disordered" evidence="1">
    <location>
        <begin position="735"/>
        <end position="859"/>
    </location>
</feature>
<evidence type="ECO:0000256" key="3">
    <source>
        <dbReference type="SAM" id="SignalP"/>
    </source>
</evidence>
<evidence type="ECO:0000313" key="5">
    <source>
        <dbReference type="Proteomes" id="UP000053239"/>
    </source>
</evidence>
<feature type="transmembrane region" description="Helical" evidence="2">
    <location>
        <begin position="2108"/>
        <end position="2134"/>
    </location>
</feature>
<dbReference type="Proteomes" id="UP000053239">
    <property type="component" value="Unassembled WGS sequence"/>
</dbReference>
<feature type="signal peptide" evidence="3">
    <location>
        <begin position="1"/>
        <end position="17"/>
    </location>
</feature>
<feature type="compositionally biased region" description="Basic and acidic residues" evidence="1">
    <location>
        <begin position="188"/>
        <end position="204"/>
    </location>
</feature>
<feature type="compositionally biased region" description="Acidic residues" evidence="1">
    <location>
        <begin position="57"/>
        <end position="66"/>
    </location>
</feature>
<feature type="compositionally biased region" description="Basic and acidic residues" evidence="1">
    <location>
        <begin position="372"/>
        <end position="382"/>
    </location>
</feature>
<feature type="compositionally biased region" description="Gly residues" evidence="1">
    <location>
        <begin position="537"/>
        <end position="577"/>
    </location>
</feature>
<keyword evidence="2" id="KW-0472">Membrane</keyword>
<feature type="compositionally biased region" description="Gly residues" evidence="1">
    <location>
        <begin position="653"/>
        <end position="675"/>
    </location>
</feature>
<organism evidence="4 5">
    <name type="scientific">Plasmodium vivax North Korean</name>
    <dbReference type="NCBI Taxonomy" id="1035514"/>
    <lineage>
        <taxon>Eukaryota</taxon>
        <taxon>Sar</taxon>
        <taxon>Alveolata</taxon>
        <taxon>Apicomplexa</taxon>
        <taxon>Aconoidasida</taxon>
        <taxon>Haemosporida</taxon>
        <taxon>Plasmodiidae</taxon>
        <taxon>Plasmodium</taxon>
        <taxon>Plasmodium (Plasmodium)</taxon>
    </lineage>
</organism>
<accession>A0A0J9WAY9</accession>
<evidence type="ECO:0000256" key="2">
    <source>
        <dbReference type="SAM" id="Phobius"/>
    </source>
</evidence>
<feature type="region of interest" description="Disordered" evidence="1">
    <location>
        <begin position="55"/>
        <end position="577"/>
    </location>
</feature>
<evidence type="ECO:0008006" key="6">
    <source>
        <dbReference type="Google" id="ProtNLM"/>
    </source>
</evidence>
<feature type="compositionally biased region" description="Polar residues" evidence="1">
    <location>
        <begin position="836"/>
        <end position="850"/>
    </location>
</feature>
<feature type="compositionally biased region" description="Polar residues" evidence="1">
    <location>
        <begin position="205"/>
        <end position="220"/>
    </location>
</feature>
<protein>
    <recommendedName>
        <fullName evidence="6">Rhoptry neck protein 2</fullName>
    </recommendedName>
</protein>
<dbReference type="EMBL" id="KQ235505">
    <property type="protein sequence ID" value="KMZ97898.1"/>
    <property type="molecule type" value="Genomic_DNA"/>
</dbReference>
<keyword evidence="2" id="KW-0812">Transmembrane</keyword>
<evidence type="ECO:0000256" key="1">
    <source>
        <dbReference type="SAM" id="MobiDB-lite"/>
    </source>
</evidence>
<sequence length="2228" mass="246796">MLKIIFLILLIFARIDSISTREAKGSVRDGKQYVKTKSPTYTPQKKTKVIFYMPGQEQEEEEDDNDPNGSKKNGKSDTGANKGTHMGSKTDAGNSPSGLNKGSGVGSGSRPASNNYKGNAGGGINIDMSPHGDNSNKGQQGNAGLNKNQEDTLRDEYEKIRKQEEEEEERINNQRRADMKRAQRGKNKFGDDKGVQDSLPHTKYELSNPQAGPTNPNAKNRGTGVYDEFGNGPYNLVGKQSGGLTPTAPPYEHYGEHGAEGKGYGPYGGAEGKGYGPYGGSDGKGYGTYGGADGKGYGPYGGSDGKGYGPYGGSDGKGYGPYGGSDGKGYGPYGGADRKGYGPDGTAGSAYHGGYDDGTNPTYRSHLNVNLRDGKGDHDGKNGMEGYPNYFKKHFRPGDAKGAGTDGNESGTYGVAPGEGGYGKNKGTGADGQNGTEAGGQNGSGTDAQNGSGPHGHSGVGPTTYGVDFGKSGGGRGNGGGPGEEGENKTNPSYDGGYEKNSGPEKHGENGTPYYVEHPDENDGSGTTTYGLDHGKNGGTQGGHGQDGLGEGGHGQDGHGQGGYGQGGYGKGGHGEGGYGNGGHGEGGYGNGGHGEGGYGNGGHGEGGYGNGGHGEGGYGNGGHGEGGYGNGGHGEGGYGQGGHGHGGHGHGGHGQGGYGQSGHGQGGYGHGGYGQNHPGSANGAGTHPMHSNGRSSVPSLEYIHGLRPVNAGDGQGVYGGNGINNPLVYHVQHGVNIPNSNSDKKASDHTPDEDEDTYGRTRNKRYMHRNPGEKYKGSNSPHDSNDDSGDTEYELNEGDVKRLTPKNKKGATTEEVDTYPYGKKTNGSEFPRMNGSETGHYGSNNTGSGDHNDENGYTPIIVKYDNTHAKNRANEIEENLNKGEYSRIKMAKGKKGQKSGGYESDGEDSDVDSSNVFYVDNGQDMLIKEKMSRSEGPDEMSEEGLNVKYKAQRGPVNYHFSNYMNLDKRNTLSSNEIELQKMIGPKFSEEVNKYCRLNEPSSKKGEFLNVSFEYSRALEELRSEMINELQKRKAVGSNYYNNILNAIYTSMNRKNANFGRDAYEDKSFISEANSFRNEEMQPLSAKYNKILRQYLCHVFVGNPGVNQLERLYFHNLALGELIEPIRRKYNKLASSSVGLNYEIYIASSSNIYLMGHLLMLSLAYLSYNSYFVQGLKPFYSLETMLMANSDYSFFMYNEVCNVYYHPKGTFNKDITFIPIESRPGRHSTYVGERKVTCDLLELILNAYTLINVHEIQKVFNTSEAYGYENSISFGHNAVRIFSQVCPRDDAKNTFGCDFEKSTLYNSKVLKMDEGDKENQRSLKRAFDMLRTFAEIESTSHLGDPSPNYISLIFEQNLYTDFYKYLFWYDNRELINVQIRNAGRRKKGKKVKFVYDEFVKRGKQLKDKLIKIDAKYNARSKALLVFYALVDKYANIFRKSENVRKFFLNDVSSIRHHLYLNSVLTKSPKSNLDSMKKTLEELQSLTNAPLKFIVRGNNLKFLNNVAKFENLFYVNLFIMSSLSRKDPVKSYYSEKKKMLTATRAEKFATSTSALIPHKLRKLVVTMKKGLLKKKLLTALAKMKLLQHIPANLLENILTTIRFTTHTIATREIIQNAKYMPKNLTFYQNRNVELAKQVFADGGFAKYADNLMSTWFTKGFEEFKREKIEKQKMEYSIEKELKEASNNDSSASEEITEQEKLQQEQNELNEEKERQRQENKLIFNQNDKWDQYINKEFAKALGIWLELSDNAYNKDSFIYRVVEDSKYLLESNIEDNIMFSRTVKPTKQTAFRKFFKKIISLGNMLLRKPSFKVEHAIWFGATINMKKAMMLLEKVAELHKLLRNEDESWLINEAFIEIVDHVVLISSEKRLREPFSVARNPGMVAINPAYAQLNNEERMKELQNSMCADHCSALWKTISTFALQHLKNPESLHSYESKFSKNSFGNKIDDQNFVNNFKMILGGDAVLHYFDVLLPKSMKKELKAMKNGVSLSSAFSLKLTKIIFSELQLPYLSQMFYTQAPYFGHFIGKWQKEREKSRMKEILGFMTLGTLSAYTILSAMDISQHATDIGMGPATSCYTSTIPPPKQVCIQQAVKATLTSSTQACMKSVFSVGLFASIGPYLFAPMAGLAVWNVLKSEFKVLQRVDMALKSVFKNMWRKFLSIKGIRKLKYIFKRRKTMKKKIIEKAEHKMLEMKNNPEMAKNHKLAVQKMHKHASGSYHYISYARIQV</sequence>
<feature type="compositionally biased region" description="Polar residues" evidence="1">
    <location>
        <begin position="359"/>
        <end position="368"/>
    </location>
</feature>
<keyword evidence="3" id="KW-0732">Signal</keyword>
<feature type="compositionally biased region" description="Polar residues" evidence="1">
    <location>
        <begin position="91"/>
        <end position="100"/>
    </location>
</feature>
<evidence type="ECO:0000313" key="4">
    <source>
        <dbReference type="EMBL" id="KMZ97898.1"/>
    </source>
</evidence>
<proteinExistence type="predicted"/>
<reference evidence="4 5" key="1">
    <citation type="submission" date="2011-09" db="EMBL/GenBank/DDBJ databases">
        <title>The Genome Sequence of Plasmodium vivax North Korean.</title>
        <authorList>
            <consortium name="The Broad Institute Genome Sequencing Platform"/>
            <consortium name="The Broad Institute Genome Sequencing Center for Infectious Disease"/>
            <person name="Neafsey D."/>
            <person name="Carlton J."/>
            <person name="Barnwell J."/>
            <person name="Collins W."/>
            <person name="Escalante A."/>
            <person name="Mullikin J."/>
            <person name="Saul A."/>
            <person name="Guigo R."/>
            <person name="Camara F."/>
            <person name="Young S.K."/>
            <person name="Zeng Q."/>
            <person name="Gargeya S."/>
            <person name="Fitzgerald M."/>
            <person name="Haas B."/>
            <person name="Abouelleil A."/>
            <person name="Alvarado L."/>
            <person name="Arachchi H.M."/>
            <person name="Berlin A."/>
            <person name="Brown A."/>
            <person name="Chapman S.B."/>
            <person name="Chen Z."/>
            <person name="Dunbar C."/>
            <person name="Freedman E."/>
            <person name="Gearin G."/>
            <person name="Gellesch M."/>
            <person name="Goldberg J."/>
            <person name="Griggs A."/>
            <person name="Gujja S."/>
            <person name="Heiman D."/>
            <person name="Howarth C."/>
            <person name="Larson L."/>
            <person name="Lui A."/>
            <person name="MacDonald P.J.P."/>
            <person name="Montmayeur A."/>
            <person name="Murphy C."/>
            <person name="Neiman D."/>
            <person name="Pearson M."/>
            <person name="Priest M."/>
            <person name="Roberts A."/>
            <person name="Saif S."/>
            <person name="Shea T."/>
            <person name="Shenoy N."/>
            <person name="Sisk P."/>
            <person name="Stolte C."/>
            <person name="Sykes S."/>
            <person name="Wortman J."/>
            <person name="Nusbaum C."/>
            <person name="Birren B."/>
        </authorList>
    </citation>
    <scope>NUCLEOTIDE SEQUENCE [LARGE SCALE GENOMIC DNA]</scope>
    <source>
        <strain evidence="4 5">North Korean</strain>
    </source>
</reference>
<keyword evidence="2" id="KW-1133">Transmembrane helix</keyword>
<gene>
    <name evidence="4" type="ORF">PVNG_02659</name>
</gene>
<feature type="compositionally biased region" description="Acidic residues" evidence="1">
    <location>
        <begin position="787"/>
        <end position="798"/>
    </location>
</feature>
<feature type="compositionally biased region" description="Gly residues" evidence="1">
    <location>
        <begin position="417"/>
        <end position="443"/>
    </location>
</feature>
<feature type="chain" id="PRO_5005325371" description="Rhoptry neck protein 2" evidence="3">
    <location>
        <begin position="18"/>
        <end position="2228"/>
    </location>
</feature>
<feature type="compositionally biased region" description="Gly residues" evidence="1">
    <location>
        <begin position="471"/>
        <end position="483"/>
    </location>
</feature>